<proteinExistence type="predicted"/>
<dbReference type="HOGENOM" id="CLU_2730704_0_0_6"/>
<name>N8YQA4_ACIBZ</name>
<accession>N8YQA4</accession>
<dbReference type="EMBL" id="APPK01000012">
    <property type="protein sequence ID" value="ENV23484.1"/>
    <property type="molecule type" value="Genomic_DNA"/>
</dbReference>
<protein>
    <submittedName>
        <fullName evidence="1">Uncharacterized protein</fullName>
    </submittedName>
</protein>
<evidence type="ECO:0000313" key="1">
    <source>
        <dbReference type="EMBL" id="ENV23484.1"/>
    </source>
</evidence>
<reference evidence="1 2" key="1">
    <citation type="submission" date="2013-02" db="EMBL/GenBank/DDBJ databases">
        <title>The Genome Sequence of Acinetobacter bereziniae NIPH 3.</title>
        <authorList>
            <consortium name="The Broad Institute Genome Sequencing Platform"/>
            <consortium name="The Broad Institute Genome Sequencing Center for Infectious Disease"/>
            <person name="Cerqueira G."/>
            <person name="Feldgarden M."/>
            <person name="Courvalin P."/>
            <person name="Perichon B."/>
            <person name="Grillot-Courvalin C."/>
            <person name="Clermont D."/>
            <person name="Rocha E."/>
            <person name="Yoon E.-J."/>
            <person name="Nemec A."/>
            <person name="Walker B."/>
            <person name="Young S.K."/>
            <person name="Zeng Q."/>
            <person name="Gargeya S."/>
            <person name="Fitzgerald M."/>
            <person name="Haas B."/>
            <person name="Abouelleil A."/>
            <person name="Alvarado L."/>
            <person name="Arachchi H.M."/>
            <person name="Berlin A.M."/>
            <person name="Chapman S.B."/>
            <person name="Dewar J."/>
            <person name="Goldberg J."/>
            <person name="Griggs A."/>
            <person name="Gujja S."/>
            <person name="Hansen M."/>
            <person name="Howarth C."/>
            <person name="Imamovic A."/>
            <person name="Larimer J."/>
            <person name="McCowan C."/>
            <person name="Murphy C."/>
            <person name="Neiman D."/>
            <person name="Pearson M."/>
            <person name="Priest M."/>
            <person name="Roberts A."/>
            <person name="Saif S."/>
            <person name="Shea T."/>
            <person name="Sisk P."/>
            <person name="Sykes S."/>
            <person name="Wortman J."/>
            <person name="Nusbaum C."/>
            <person name="Birren B."/>
        </authorList>
    </citation>
    <scope>NUCLEOTIDE SEQUENCE [LARGE SCALE GENOMIC DNA]</scope>
    <source>
        <strain evidence="1 2">NIPH 3</strain>
    </source>
</reference>
<dbReference type="PATRIC" id="fig|1217651.3.peg.578"/>
<evidence type="ECO:0000313" key="2">
    <source>
        <dbReference type="Proteomes" id="UP000013270"/>
    </source>
</evidence>
<gene>
    <name evidence="1" type="ORF">F963_00598</name>
</gene>
<dbReference type="Proteomes" id="UP000013270">
    <property type="component" value="Unassembled WGS sequence"/>
</dbReference>
<sequence>MNWPDVFLNIGLLSCRMVSQLFFNQDGMFSAKKANKVTDKGDLFRVDWRTFVLFLGGIVRLKRSLFNMTDP</sequence>
<comment type="caution">
    <text evidence="1">The sequence shown here is derived from an EMBL/GenBank/DDBJ whole genome shotgun (WGS) entry which is preliminary data.</text>
</comment>
<dbReference type="AlphaFoldDB" id="N8YQA4"/>
<organism evidence="1 2">
    <name type="scientific">Acinetobacter bereziniae NIPH 3</name>
    <dbReference type="NCBI Taxonomy" id="1217651"/>
    <lineage>
        <taxon>Bacteria</taxon>
        <taxon>Pseudomonadati</taxon>
        <taxon>Pseudomonadota</taxon>
        <taxon>Gammaproteobacteria</taxon>
        <taxon>Moraxellales</taxon>
        <taxon>Moraxellaceae</taxon>
        <taxon>Acinetobacter</taxon>
    </lineage>
</organism>